<protein>
    <recommendedName>
        <fullName evidence="3">CN hydrolase domain-containing protein</fullName>
    </recommendedName>
</protein>
<dbReference type="Gene3D" id="3.60.110.10">
    <property type="entry name" value="Carbon-nitrogen hydrolase"/>
    <property type="match status" value="1"/>
</dbReference>
<feature type="non-terminal residue" evidence="1">
    <location>
        <position position="1"/>
    </location>
</feature>
<gene>
    <name evidence="1" type="ORF">DDZ44_09080</name>
</gene>
<sequence length="166" mass="19357">IQNRGHAEFNALYMLCPNVGPVFVHPGMQHPFNVGGGNSHIVDYRGEIMSYSPSNYNTVVAAIIDIEALRQFRVMNLNSNWTKDLRTELFKHMYDQPIHPKNLWLHQEPKHHAEVDEVYRANINRLIERGAYTRPYHDFPGARCLSAPTSEEEWEKMKSLWKNPEK</sequence>
<organism evidence="1 2">
    <name type="scientific">Syntrophomonas wolfei</name>
    <dbReference type="NCBI Taxonomy" id="863"/>
    <lineage>
        <taxon>Bacteria</taxon>
        <taxon>Bacillati</taxon>
        <taxon>Bacillota</taxon>
        <taxon>Clostridia</taxon>
        <taxon>Eubacteriales</taxon>
        <taxon>Syntrophomonadaceae</taxon>
        <taxon>Syntrophomonas</taxon>
    </lineage>
</organism>
<comment type="caution">
    <text evidence="1">The sequence shown here is derived from an EMBL/GenBank/DDBJ whole genome shotgun (WGS) entry which is preliminary data.</text>
</comment>
<evidence type="ECO:0008006" key="3">
    <source>
        <dbReference type="Google" id="ProtNLM"/>
    </source>
</evidence>
<evidence type="ECO:0000313" key="2">
    <source>
        <dbReference type="Proteomes" id="UP000263273"/>
    </source>
</evidence>
<dbReference type="Proteomes" id="UP000263273">
    <property type="component" value="Unassembled WGS sequence"/>
</dbReference>
<dbReference type="EMBL" id="DNZF01000199">
    <property type="protein sequence ID" value="HBK54075.1"/>
    <property type="molecule type" value="Genomic_DNA"/>
</dbReference>
<accession>A0A354YXJ2</accession>
<dbReference type="InterPro" id="IPR036526">
    <property type="entry name" value="C-N_Hydrolase_sf"/>
</dbReference>
<dbReference type="AlphaFoldDB" id="A0A354YXJ2"/>
<proteinExistence type="predicted"/>
<dbReference type="SUPFAM" id="SSF56317">
    <property type="entry name" value="Carbon-nitrogen hydrolase"/>
    <property type="match status" value="1"/>
</dbReference>
<evidence type="ECO:0000313" key="1">
    <source>
        <dbReference type="EMBL" id="HBK54075.1"/>
    </source>
</evidence>
<reference evidence="1 2" key="1">
    <citation type="journal article" date="2018" name="Nat. Biotechnol.">
        <title>A standardized bacterial taxonomy based on genome phylogeny substantially revises the tree of life.</title>
        <authorList>
            <person name="Parks D.H."/>
            <person name="Chuvochina M."/>
            <person name="Waite D.W."/>
            <person name="Rinke C."/>
            <person name="Skarshewski A."/>
            <person name="Chaumeil P.A."/>
            <person name="Hugenholtz P."/>
        </authorList>
    </citation>
    <scope>NUCLEOTIDE SEQUENCE [LARGE SCALE GENOMIC DNA]</scope>
    <source>
        <strain evidence="1">UBA10948</strain>
    </source>
</reference>
<name>A0A354YXJ2_9FIRM</name>